<evidence type="ECO:0000313" key="2">
    <source>
        <dbReference type="EMBL" id="KIL77333.1"/>
    </source>
</evidence>
<comment type="caution">
    <text evidence="2">The sequence shown here is derived from an EMBL/GenBank/DDBJ whole genome shotgun (WGS) entry which is preliminary data.</text>
</comment>
<feature type="transmembrane region" description="Helical" evidence="1">
    <location>
        <begin position="282"/>
        <end position="302"/>
    </location>
</feature>
<dbReference type="Proteomes" id="UP000031982">
    <property type="component" value="Unassembled WGS sequence"/>
</dbReference>
<protein>
    <submittedName>
        <fullName evidence="2">Cation transporter</fullName>
    </submittedName>
</protein>
<keyword evidence="3" id="KW-1185">Reference proteome</keyword>
<dbReference type="RefSeq" id="WP_041114204.1">
    <property type="nucleotide sequence ID" value="NZ_JARTHD010000064.1"/>
</dbReference>
<keyword evidence="1" id="KW-0812">Transmembrane</keyword>
<organism evidence="2 3">
    <name type="scientific">Bacillus badius</name>
    <dbReference type="NCBI Taxonomy" id="1455"/>
    <lineage>
        <taxon>Bacteria</taxon>
        <taxon>Bacillati</taxon>
        <taxon>Bacillota</taxon>
        <taxon>Bacilli</taxon>
        <taxon>Bacillales</taxon>
        <taxon>Bacillaceae</taxon>
        <taxon>Pseudobacillus</taxon>
    </lineage>
</organism>
<sequence>MIGLFVILLLVLLLPFLAKKVEENLEVFLFVMGGLAAVSGHVLDRALLEKALKDPISITAAVLAAGLLFKWLRKPLEKGIYRLQTGMPFRLFIALVVVISGLLSSVITAIIAALILVLIVSVLPLDRQSEVRLVILACFSIGLGASLTPIGEPLSTIAISKLGGDFFYLLRLIGPEVLGAVLLLGILAMMVVHPAADQASLRDRRTEESYEEIAVRTVKIYLFVMGLTLLGAGFEPLINQYLLHVDTGVLYWMNMISAILDNATLTAAEISPSMDEPAVKAILLGLLISGGMLVPGNIPNIISAGKLGITSKEWAKFGLPVGLVIMLLCFMVLTFL</sequence>
<name>A0ABR5ARF2_BACBA</name>
<evidence type="ECO:0000313" key="3">
    <source>
        <dbReference type="Proteomes" id="UP000031982"/>
    </source>
</evidence>
<dbReference type="Pfam" id="PF07854">
    <property type="entry name" value="DUF1646"/>
    <property type="match status" value="1"/>
</dbReference>
<feature type="transmembrane region" description="Helical" evidence="1">
    <location>
        <begin position="92"/>
        <end position="119"/>
    </location>
</feature>
<accession>A0ABR5ARF2</accession>
<keyword evidence="1" id="KW-1133">Transmembrane helix</keyword>
<feature type="transmembrane region" description="Helical" evidence="1">
    <location>
        <begin position="55"/>
        <end position="72"/>
    </location>
</feature>
<feature type="transmembrane region" description="Helical" evidence="1">
    <location>
        <begin position="168"/>
        <end position="192"/>
    </location>
</feature>
<keyword evidence="1" id="KW-0472">Membrane</keyword>
<feature type="transmembrane region" description="Helical" evidence="1">
    <location>
        <begin position="213"/>
        <end position="234"/>
    </location>
</feature>
<gene>
    <name evidence="2" type="ORF">SD77_1576</name>
</gene>
<dbReference type="InterPro" id="IPR012443">
    <property type="entry name" value="DUF1646"/>
</dbReference>
<feature type="transmembrane region" description="Helical" evidence="1">
    <location>
        <begin position="28"/>
        <end position="48"/>
    </location>
</feature>
<evidence type="ECO:0000256" key="1">
    <source>
        <dbReference type="SAM" id="Phobius"/>
    </source>
</evidence>
<feature type="transmembrane region" description="Helical" evidence="1">
    <location>
        <begin position="314"/>
        <end position="335"/>
    </location>
</feature>
<feature type="transmembrane region" description="Helical" evidence="1">
    <location>
        <begin position="131"/>
        <end position="148"/>
    </location>
</feature>
<dbReference type="PIRSF" id="PIRSF019205">
    <property type="entry name" value="DUF1646"/>
    <property type="match status" value="1"/>
</dbReference>
<dbReference type="EMBL" id="JXLP01000015">
    <property type="protein sequence ID" value="KIL77333.1"/>
    <property type="molecule type" value="Genomic_DNA"/>
</dbReference>
<reference evidence="2 3" key="1">
    <citation type="submission" date="2015-01" db="EMBL/GenBank/DDBJ databases">
        <title>Genome Assembly of Bacillus badius MTCC 1458.</title>
        <authorList>
            <person name="Verma A."/>
            <person name="Khatri I."/>
            <person name="Mual P."/>
            <person name="Subramanian S."/>
            <person name="Krishnamurthi S."/>
        </authorList>
    </citation>
    <scope>NUCLEOTIDE SEQUENCE [LARGE SCALE GENOMIC DNA]</scope>
    <source>
        <strain evidence="2 3">MTCC 1458</strain>
    </source>
</reference>
<proteinExistence type="predicted"/>